<keyword evidence="1" id="KW-0805">Transcription regulation</keyword>
<dbReference type="EMBL" id="LLXZ01000010">
    <property type="protein sequence ID" value="KRR14826.1"/>
    <property type="molecule type" value="Genomic_DNA"/>
</dbReference>
<gene>
    <name evidence="5" type="ORF">CQ12_28580</name>
</gene>
<keyword evidence="3" id="KW-0804">Transcription</keyword>
<name>A0A0R3M475_9BRAD</name>
<dbReference type="Gene3D" id="1.10.10.10">
    <property type="entry name" value="Winged helix-like DNA-binding domain superfamily/Winged helix DNA-binding domain"/>
    <property type="match status" value="1"/>
</dbReference>
<dbReference type="InterPro" id="IPR012318">
    <property type="entry name" value="HTH_CRP"/>
</dbReference>
<feature type="domain" description="HTH crp-type" evidence="4">
    <location>
        <begin position="150"/>
        <end position="224"/>
    </location>
</feature>
<accession>A0A0R3M475</accession>
<proteinExistence type="predicted"/>
<dbReference type="Proteomes" id="UP000050863">
    <property type="component" value="Unassembled WGS sequence"/>
</dbReference>
<keyword evidence="2" id="KW-0238">DNA-binding</keyword>
<dbReference type="GO" id="GO:0006355">
    <property type="term" value="P:regulation of DNA-templated transcription"/>
    <property type="evidence" value="ECO:0007669"/>
    <property type="project" value="InterPro"/>
</dbReference>
<sequence>MEIGRPYSRLLLRLERLNALSLDDKQRLIDLPLKIANYSADAEVVSHGDSSSRCTLVLGGFLYSHKSIATSRRQITSFFVPGDVADLSSFYLSKVEHGISALGPTVVAFVPHSSLTEVLDRSPGLARAFWRETLMQAAISQEWIVNLGRRDAIARIAHILCELTARLQMVGLARDLAFSVPWTQMDVADASGISQVHANRVIQELRQLGLVEWDSKHVRIKDWDSLVRLASFDSDYLQSSVEADL</sequence>
<dbReference type="GO" id="GO:0003677">
    <property type="term" value="F:DNA binding"/>
    <property type="evidence" value="ECO:0007669"/>
    <property type="project" value="UniProtKB-KW"/>
</dbReference>
<comment type="caution">
    <text evidence="5">The sequence shown here is derived from an EMBL/GenBank/DDBJ whole genome shotgun (WGS) entry which is preliminary data.</text>
</comment>
<evidence type="ECO:0000259" key="4">
    <source>
        <dbReference type="PROSITE" id="PS51063"/>
    </source>
</evidence>
<keyword evidence="6" id="KW-1185">Reference proteome</keyword>
<dbReference type="RefSeq" id="WP_057833685.1">
    <property type="nucleotide sequence ID" value="NZ_LLXZ01000010.1"/>
</dbReference>
<dbReference type="InterPro" id="IPR014710">
    <property type="entry name" value="RmlC-like_jellyroll"/>
</dbReference>
<evidence type="ECO:0000256" key="3">
    <source>
        <dbReference type="ARBA" id="ARBA00023163"/>
    </source>
</evidence>
<reference evidence="5 6" key="1">
    <citation type="submission" date="2014-03" db="EMBL/GenBank/DDBJ databases">
        <title>Bradyrhizobium valentinum sp. nov., isolated from effective nodules of Lupinus mariae-josephae, a lupine endemic of basic-lime soils in Eastern Spain.</title>
        <authorList>
            <person name="Duran D."/>
            <person name="Rey L."/>
            <person name="Navarro A."/>
            <person name="Busquets A."/>
            <person name="Imperial J."/>
            <person name="Ruiz-Argueso T."/>
        </authorList>
    </citation>
    <scope>NUCLEOTIDE SEQUENCE [LARGE SCALE GENOMIC DNA]</scope>
    <source>
        <strain evidence="5 6">PAC68</strain>
    </source>
</reference>
<dbReference type="CDD" id="cd00038">
    <property type="entry name" value="CAP_ED"/>
    <property type="match status" value="1"/>
</dbReference>
<dbReference type="OrthoDB" id="7584044at2"/>
<dbReference type="SUPFAM" id="SSF46785">
    <property type="entry name" value="Winged helix' DNA-binding domain"/>
    <property type="match status" value="1"/>
</dbReference>
<evidence type="ECO:0000256" key="1">
    <source>
        <dbReference type="ARBA" id="ARBA00023015"/>
    </source>
</evidence>
<protein>
    <submittedName>
        <fullName evidence="5">Crp/Fnr family transcriptional regulator</fullName>
    </submittedName>
</protein>
<evidence type="ECO:0000313" key="6">
    <source>
        <dbReference type="Proteomes" id="UP000050863"/>
    </source>
</evidence>
<dbReference type="Pfam" id="PF13545">
    <property type="entry name" value="HTH_Crp_2"/>
    <property type="match status" value="1"/>
</dbReference>
<dbReference type="Gene3D" id="2.60.120.10">
    <property type="entry name" value="Jelly Rolls"/>
    <property type="match status" value="1"/>
</dbReference>
<dbReference type="InterPro" id="IPR018490">
    <property type="entry name" value="cNMP-bd_dom_sf"/>
</dbReference>
<dbReference type="SUPFAM" id="SSF51206">
    <property type="entry name" value="cAMP-binding domain-like"/>
    <property type="match status" value="1"/>
</dbReference>
<evidence type="ECO:0000256" key="2">
    <source>
        <dbReference type="ARBA" id="ARBA00023125"/>
    </source>
</evidence>
<organism evidence="5 6">
    <name type="scientific">Bradyrhizobium jicamae</name>
    <dbReference type="NCBI Taxonomy" id="280332"/>
    <lineage>
        <taxon>Bacteria</taxon>
        <taxon>Pseudomonadati</taxon>
        <taxon>Pseudomonadota</taxon>
        <taxon>Alphaproteobacteria</taxon>
        <taxon>Hyphomicrobiales</taxon>
        <taxon>Nitrobacteraceae</taxon>
        <taxon>Bradyrhizobium</taxon>
    </lineage>
</organism>
<dbReference type="STRING" id="280332.CQ12_28580"/>
<dbReference type="InterPro" id="IPR000595">
    <property type="entry name" value="cNMP-bd_dom"/>
</dbReference>
<dbReference type="InterPro" id="IPR036390">
    <property type="entry name" value="WH_DNA-bd_sf"/>
</dbReference>
<evidence type="ECO:0000313" key="5">
    <source>
        <dbReference type="EMBL" id="KRR14826.1"/>
    </source>
</evidence>
<dbReference type="InterPro" id="IPR036388">
    <property type="entry name" value="WH-like_DNA-bd_sf"/>
</dbReference>
<dbReference type="PROSITE" id="PS51063">
    <property type="entry name" value="HTH_CRP_2"/>
    <property type="match status" value="1"/>
</dbReference>
<dbReference type="AlphaFoldDB" id="A0A0R3M475"/>